<dbReference type="AlphaFoldDB" id="A0A7Y8GVY6"/>
<dbReference type="Pfam" id="PF13239">
    <property type="entry name" value="2TM"/>
    <property type="match status" value="1"/>
</dbReference>
<evidence type="ECO:0000259" key="2">
    <source>
        <dbReference type="Pfam" id="PF13239"/>
    </source>
</evidence>
<comment type="caution">
    <text evidence="3">The sequence shown here is derived from an EMBL/GenBank/DDBJ whole genome shotgun (WGS) entry which is preliminary data.</text>
</comment>
<gene>
    <name evidence="3" type="ORF">F3K02_11450</name>
</gene>
<accession>A0A7Y8GVY6</accession>
<keyword evidence="1" id="KW-1133">Transmembrane helix</keyword>
<evidence type="ECO:0000313" key="4">
    <source>
        <dbReference type="Proteomes" id="UP000545507"/>
    </source>
</evidence>
<evidence type="ECO:0000313" key="3">
    <source>
        <dbReference type="EMBL" id="NWF45859.1"/>
    </source>
</evidence>
<name>A0A7Y8GVY6_9BURK</name>
<dbReference type="InterPro" id="IPR025698">
    <property type="entry name" value="2TM_dom"/>
</dbReference>
<dbReference type="Proteomes" id="UP000545507">
    <property type="component" value="Unassembled WGS sequence"/>
</dbReference>
<evidence type="ECO:0000256" key="1">
    <source>
        <dbReference type="SAM" id="Phobius"/>
    </source>
</evidence>
<feature type="transmembrane region" description="Helical" evidence="1">
    <location>
        <begin position="25"/>
        <end position="47"/>
    </location>
</feature>
<protein>
    <submittedName>
        <fullName evidence="3">2TM domain-containing protein</fullName>
    </submittedName>
</protein>
<feature type="domain" description="2TM" evidence="2">
    <location>
        <begin position="17"/>
        <end position="83"/>
    </location>
</feature>
<reference evidence="3 4" key="1">
    <citation type="submission" date="2019-09" db="EMBL/GenBank/DDBJ databases">
        <title>Hydrogenophaga aromatica sp. nov., isolated from a para-xylene-degrading enrichment culture.</title>
        <authorList>
            <person name="Tancsics A."/>
            <person name="Banerjee S."/>
        </authorList>
    </citation>
    <scope>NUCLEOTIDE SEQUENCE [LARGE SCALE GENOMIC DNA]</scope>
    <source>
        <strain evidence="3 4">D2P1</strain>
    </source>
</reference>
<proteinExistence type="predicted"/>
<keyword evidence="1" id="KW-0472">Membrane</keyword>
<organism evidence="3 4">
    <name type="scientific">Hydrogenophaga aromaticivorans</name>
    <dbReference type="NCBI Taxonomy" id="2610898"/>
    <lineage>
        <taxon>Bacteria</taxon>
        <taxon>Pseudomonadati</taxon>
        <taxon>Pseudomonadota</taxon>
        <taxon>Betaproteobacteria</taxon>
        <taxon>Burkholderiales</taxon>
        <taxon>Comamonadaceae</taxon>
        <taxon>Hydrogenophaga</taxon>
    </lineage>
</organism>
<keyword evidence="1" id="KW-0812">Transmembrane</keyword>
<keyword evidence="4" id="KW-1185">Reference proteome</keyword>
<dbReference type="RefSeq" id="WP_177135741.1">
    <property type="nucleotide sequence ID" value="NZ_VYGV01000007.1"/>
</dbReference>
<dbReference type="EMBL" id="VYGV01000007">
    <property type="protein sequence ID" value="NWF45859.1"/>
    <property type="molecule type" value="Genomic_DNA"/>
</dbReference>
<feature type="transmembrane region" description="Helical" evidence="1">
    <location>
        <begin position="59"/>
        <end position="80"/>
    </location>
</feature>
<sequence length="101" mass="11226">MNASTSFSLSPDQERLAQRRVKARLGWYTHAVIYVCVISGLTVLGWWQGHLWPVAPALGWGFGLLMHGLGVFGFGAGSDLRQRLVEQERQRLYAASNGKQP</sequence>